<dbReference type="PROSITE" id="PS00903">
    <property type="entry name" value="CYT_DCMP_DEAMINASES_1"/>
    <property type="match status" value="1"/>
</dbReference>
<organism evidence="1 2">
    <name type="scientific">Actinia tenebrosa</name>
    <name type="common">Australian red waratah sea anemone</name>
    <dbReference type="NCBI Taxonomy" id="6105"/>
    <lineage>
        <taxon>Eukaryota</taxon>
        <taxon>Metazoa</taxon>
        <taxon>Cnidaria</taxon>
        <taxon>Anthozoa</taxon>
        <taxon>Hexacorallia</taxon>
        <taxon>Actiniaria</taxon>
        <taxon>Actiniidae</taxon>
        <taxon>Actinia</taxon>
    </lineage>
</organism>
<accession>A0A6P8H665</accession>
<dbReference type="GO" id="GO:0008270">
    <property type="term" value="F:zinc ion binding"/>
    <property type="evidence" value="ECO:0007669"/>
    <property type="project" value="InterPro"/>
</dbReference>
<proteinExistence type="predicted"/>
<dbReference type="Gene3D" id="3.40.140.10">
    <property type="entry name" value="Cytidine Deaminase, domain 2"/>
    <property type="match status" value="1"/>
</dbReference>
<sequence>MTQDLINKNDICNSFLVTAMYKESGAGWPHETIAACKIICTDKDGKTWVSHQIYKNDSNDHAEVKLIKYLRWLGNALEAREIIIKVYMNYSPCYKCARKILKYKGDMGDKIKMTITFANFYNTHVHGRNNRDDACANIKGLKDLNEYREPGVKLQLLGRDVEWKTFLDVSEFFDLDEEEKKKCLKEANSQARKNREDIDKEFWDDKILGMERVTQKLKTTRMSYECEDGNSD</sequence>
<dbReference type="InParanoid" id="A0A6P8H665"/>
<name>A0A6P8H665_ACTTE</name>
<dbReference type="Proteomes" id="UP000515163">
    <property type="component" value="Unplaced"/>
</dbReference>
<dbReference type="InterPro" id="IPR016192">
    <property type="entry name" value="APOBEC/CMP_deaminase_Zn-bd"/>
</dbReference>
<dbReference type="Pfam" id="PF18778">
    <property type="entry name" value="NAD1"/>
    <property type="match status" value="1"/>
</dbReference>
<dbReference type="AlphaFoldDB" id="A0A6P8H665"/>
<evidence type="ECO:0000313" key="2">
    <source>
        <dbReference type="RefSeq" id="XP_031550883.1"/>
    </source>
</evidence>
<reference evidence="2" key="1">
    <citation type="submission" date="2025-08" db="UniProtKB">
        <authorList>
            <consortium name="RefSeq"/>
        </authorList>
    </citation>
    <scope>IDENTIFICATION</scope>
    <source>
        <tissue evidence="2">Tentacle</tissue>
    </source>
</reference>
<dbReference type="OrthoDB" id="10241275at2759"/>
<dbReference type="GO" id="GO:0016787">
    <property type="term" value="F:hydrolase activity"/>
    <property type="evidence" value="ECO:0007669"/>
    <property type="project" value="InterPro"/>
</dbReference>
<dbReference type="KEGG" id="aten:116288249"/>
<dbReference type="RefSeq" id="XP_031550883.1">
    <property type="nucleotide sequence ID" value="XM_031695023.1"/>
</dbReference>
<evidence type="ECO:0000313" key="1">
    <source>
        <dbReference type="Proteomes" id="UP000515163"/>
    </source>
</evidence>
<gene>
    <name evidence="2" type="primary">LOC116288249</name>
</gene>
<dbReference type="GeneID" id="116288249"/>
<protein>
    <submittedName>
        <fullName evidence="2">Uncharacterized protein LOC116288249</fullName>
    </submittedName>
</protein>
<keyword evidence="1" id="KW-1185">Reference proteome</keyword>